<feature type="domain" description="YdhG-like" evidence="1">
    <location>
        <begin position="21"/>
        <end position="126"/>
    </location>
</feature>
<evidence type="ECO:0000259" key="1">
    <source>
        <dbReference type="Pfam" id="PF08818"/>
    </source>
</evidence>
<organism evidence="2 3">
    <name type="scientific">Marinilactibacillus psychrotolerans 42ea</name>
    <dbReference type="NCBI Taxonomy" id="1255609"/>
    <lineage>
        <taxon>Bacteria</taxon>
        <taxon>Bacillati</taxon>
        <taxon>Bacillota</taxon>
        <taxon>Bacilli</taxon>
        <taxon>Lactobacillales</taxon>
        <taxon>Carnobacteriaceae</taxon>
        <taxon>Marinilactibacillus</taxon>
    </lineage>
</organism>
<protein>
    <recommendedName>
        <fullName evidence="1">YdhG-like domain-containing protein</fullName>
    </recommendedName>
</protein>
<dbReference type="InterPro" id="IPR014922">
    <property type="entry name" value="YdhG-like"/>
</dbReference>
<proteinExistence type="predicted"/>
<dbReference type="RefSeq" id="WP_087060148.1">
    <property type="nucleotide sequence ID" value="NZ_FUKW01000155.1"/>
</dbReference>
<dbReference type="Pfam" id="PF08818">
    <property type="entry name" value="DUF1801"/>
    <property type="match status" value="1"/>
</dbReference>
<dbReference type="SUPFAM" id="SSF159888">
    <property type="entry name" value="YdhG-like"/>
    <property type="match status" value="1"/>
</dbReference>
<name>A0A1R4KL96_9LACT</name>
<dbReference type="Gene3D" id="3.90.1150.200">
    <property type="match status" value="1"/>
</dbReference>
<evidence type="ECO:0000313" key="2">
    <source>
        <dbReference type="EMBL" id="SJN44947.1"/>
    </source>
</evidence>
<sequence>MNEIMNTDVKNILGNYPDWAQKKLLFIRELILEVASEINGTPEVEETLKWGEPSYLTEQGSTIRMDWKKAAPTQYALYFNCNTRLIETFREVFQDQFKYEGNRAIVFDKEDDIPIRDLKRCIETALTYKERKHLPLLGI</sequence>
<reference evidence="2 3" key="1">
    <citation type="submission" date="2017-02" db="EMBL/GenBank/DDBJ databases">
        <authorList>
            <person name="Peterson S.W."/>
        </authorList>
    </citation>
    <scope>NUCLEOTIDE SEQUENCE [LARGE SCALE GENOMIC DNA]</scope>
    <source>
        <strain evidence="2 3">42ea</strain>
    </source>
</reference>
<gene>
    <name evidence="2" type="ORF">FM115_10865</name>
</gene>
<evidence type="ECO:0000313" key="3">
    <source>
        <dbReference type="Proteomes" id="UP000195611"/>
    </source>
</evidence>
<dbReference type="EMBL" id="FUKW01000155">
    <property type="protein sequence ID" value="SJN44947.1"/>
    <property type="molecule type" value="Genomic_DNA"/>
</dbReference>
<dbReference type="AlphaFoldDB" id="A0A1R4KL96"/>
<dbReference type="Proteomes" id="UP000195611">
    <property type="component" value="Unassembled WGS sequence"/>
</dbReference>
<accession>A0A1R4KL96</accession>